<dbReference type="OrthoDB" id="382863at2759"/>
<dbReference type="InterPro" id="IPR056299">
    <property type="entry name" value="CFAP61_dimer"/>
</dbReference>
<evidence type="ECO:0000313" key="4">
    <source>
        <dbReference type="Proteomes" id="UP000504623"/>
    </source>
</evidence>
<evidence type="ECO:0000259" key="2">
    <source>
        <dbReference type="Pfam" id="PF16092"/>
    </source>
</evidence>
<dbReference type="RefSeq" id="XP_006860809.1">
    <property type="nucleotide sequence ID" value="XM_006860747.1"/>
</dbReference>
<reference evidence="5" key="1">
    <citation type="submission" date="2025-08" db="UniProtKB">
        <authorList>
            <consortium name="RefSeq"/>
        </authorList>
    </citation>
    <scope>IDENTIFICATION</scope>
    <source>
        <tissue evidence="5">Spleen</tissue>
    </source>
</reference>
<dbReference type="GeneID" id="102837054"/>
<feature type="domain" description="CFAP61 dimerisation" evidence="3">
    <location>
        <begin position="1077"/>
        <end position="1195"/>
    </location>
</feature>
<evidence type="ECO:0000256" key="1">
    <source>
        <dbReference type="SAM" id="MobiDB-lite"/>
    </source>
</evidence>
<proteinExistence type="predicted"/>
<dbReference type="PANTHER" id="PTHR21178:SF8">
    <property type="entry name" value="CILIA- AND FLAGELLA-ASSOCIATED PROTEIN 61"/>
    <property type="match status" value="1"/>
</dbReference>
<dbReference type="SUPFAM" id="SSF51905">
    <property type="entry name" value="FAD/NAD(P)-binding domain"/>
    <property type="match status" value="1"/>
</dbReference>
<feature type="region of interest" description="Disordered" evidence="1">
    <location>
        <begin position="280"/>
        <end position="303"/>
    </location>
</feature>
<protein>
    <submittedName>
        <fullName evidence="5">Uncharacterized protein C20orf26 homolog</fullName>
    </submittedName>
</protein>
<sequence length="1281" mass="146672">MSVLTSPRGKTEVVHCRRTESQDIYCIKNLIRKFTQKLFGRLNVIYLLEKANLAVTLCNDKEEIMAQATFMDYPNWNIARQDNWVSVFQELDSEIACTPLNTLFMHLFVAVDEYSTGCCKEVIRTVFKAVLELHFIFLIVPSYMSLGSTLVTVFNQVGNVPCLTFDEDFAVYICHRHSHYPQLHIREARVEDHDDLMPIFMRHDTILKETYGEFFLAELIEAQDEENHAVVCEVEGIAVGFMSVCSRVNMQLLHECFDLKPFHGLCHPHPNDILEPPQELSVQESKDAELRSSSLGSQKTIEDHRESASFDVLESIQEKLGDEAVTEQSLSTVQSEYGSDIEDIEKLSEVSIVEEVEYEVSSESSASILLLKEINNFRPSYKGASTAFCIQLFCIDEKHEARSLDFMDFVFHLFPDKNFCVISLPHLTPEFVLIQNFVRMVPFNNCVLEQDLYVFHRAGLLKSINIRLATVLDTPGVENLVSTLMLSNNILDDLNQYNTSHGDPDQGSFRGIQDSSPLILGQPLHVLEECTTTTLFLQFQETLSTLLLLLSQLTELFHTFQGHIITIEIEAQREDIEYIRSHYNIEDFIYFSHHQREEHGHLHHFAMNPIFRHYTKFFLKEILRLGFKSCLYYPVYPHCRTSKLQSPYAHSLTSALHYLVPVRPRRQIVYPLEKLGMNAPSKEVSKDLSSYALNHTNRKLTLEPKIAVNAKIVVVGASNVGISFLETLVFCPHLKFNNLTLISTHGLPGKNLLATEQRKFLASDHCFNDRDYALMSLSSWVNVVVGRMTGIDRVAKHVMVSQEEIVLYDHLILCTGQQYQVPCPTGADISQHLTNREIPNNGKQRYTDIVPCNHFTLNDEEDCSKALAWIKNNSITTEGNVIVYGNTLDTYTTVETLLNLGVRGSSIYLVQPPSTSTITCINNYSVKSAVEEALGTARVTIYQDALLAQWNDGQYPDPIKYASFTTPTKPFRLQCSMFFSFCEKNVDYETFKALNDACLVYDGRLVIDTNFHTNDIAIRAAGSLTKFSNRYYSNEWTHRSFNSKEIGFQLAAAMLNLFDPTLEPITEPPADLDRLIPMYKGAKMQGGILPGSYHYLHVTKPAIPTPLEVQMAQPDFGLEIVTGNAKNGNYFRIHINKYKMVETITCLSKEPFPASNYIRLFGQHEQVLNNLCDRYEGKLITDLYSYFMEPWCMAIFHDRFIDLRKELRQILTSKEEEDLPSIEQLAHQIEDEEINLPEKPRTYLQRAFQESIYKSLVDKSILDYLHYNHYHLPMYAWPGII</sequence>
<dbReference type="InterPro" id="IPR036188">
    <property type="entry name" value="FAD/NAD-bd_sf"/>
</dbReference>
<dbReference type="InterPro" id="IPR038884">
    <property type="entry name" value="CFAP61"/>
</dbReference>
<dbReference type="Pfam" id="PF16092">
    <property type="entry name" value="CFAP61_N"/>
    <property type="match status" value="1"/>
</dbReference>
<dbReference type="Gene3D" id="3.50.50.60">
    <property type="entry name" value="FAD/NAD(P)-binding domain"/>
    <property type="match status" value="2"/>
</dbReference>
<keyword evidence="4" id="KW-1185">Reference proteome</keyword>
<dbReference type="CTD" id="26074"/>
<dbReference type="PANTHER" id="PTHR21178">
    <property type="entry name" value="CILIA- AND FLAGELLA-ASSOCIATED PROTEIN 61"/>
    <property type="match status" value="1"/>
</dbReference>
<dbReference type="Pfam" id="PF23150">
    <property type="entry name" value="CFAP61_dimer"/>
    <property type="match status" value="1"/>
</dbReference>
<feature type="domain" description="Cilia- and flagella-associated protein 61 N-terminal" evidence="2">
    <location>
        <begin position="16"/>
        <end position="267"/>
    </location>
</feature>
<dbReference type="InterPro" id="IPR032151">
    <property type="entry name" value="CFAP61_N"/>
</dbReference>
<organism evidence="4 5">
    <name type="scientific">Chrysochloris asiatica</name>
    <name type="common">Cape golden mole</name>
    <dbReference type="NCBI Taxonomy" id="185453"/>
    <lineage>
        <taxon>Eukaryota</taxon>
        <taxon>Metazoa</taxon>
        <taxon>Chordata</taxon>
        <taxon>Craniata</taxon>
        <taxon>Vertebrata</taxon>
        <taxon>Euteleostomi</taxon>
        <taxon>Mammalia</taxon>
        <taxon>Eutheria</taxon>
        <taxon>Afrotheria</taxon>
        <taxon>Chrysochloridae</taxon>
        <taxon>Chrysochlorinae</taxon>
        <taxon>Chrysochloris</taxon>
    </lineage>
</organism>
<dbReference type="Proteomes" id="UP000504623">
    <property type="component" value="Unplaced"/>
</dbReference>
<evidence type="ECO:0000259" key="3">
    <source>
        <dbReference type="Pfam" id="PF23150"/>
    </source>
</evidence>
<name>A0A9B0TI27_CHRAS</name>
<accession>A0A9B0TI27</accession>
<evidence type="ECO:0000313" key="5">
    <source>
        <dbReference type="RefSeq" id="XP_006860809.1"/>
    </source>
</evidence>
<gene>
    <name evidence="5" type="primary">LOC102837054</name>
</gene>